<evidence type="ECO:0000256" key="5">
    <source>
        <dbReference type="ARBA" id="ARBA00023136"/>
    </source>
</evidence>
<evidence type="ECO:0000256" key="3">
    <source>
        <dbReference type="ARBA" id="ARBA00022692"/>
    </source>
</evidence>
<dbReference type="InterPro" id="IPR002549">
    <property type="entry name" value="AI-2E-like"/>
</dbReference>
<keyword evidence="4 7" id="KW-1133">Transmembrane helix</keyword>
<feature type="transmembrane region" description="Helical" evidence="7">
    <location>
        <begin position="495"/>
        <end position="514"/>
    </location>
</feature>
<name>A0A6J7EVT7_9ZZZZ</name>
<feature type="compositionally biased region" description="Acidic residues" evidence="6">
    <location>
        <begin position="126"/>
        <end position="136"/>
    </location>
</feature>
<feature type="transmembrane region" description="Helical" evidence="7">
    <location>
        <begin position="245"/>
        <end position="264"/>
    </location>
</feature>
<evidence type="ECO:0000313" key="8">
    <source>
        <dbReference type="EMBL" id="CAB4885175.1"/>
    </source>
</evidence>
<dbReference type="AlphaFoldDB" id="A0A6J7EVT7"/>
<accession>A0A6J7EVT7</accession>
<evidence type="ECO:0000256" key="4">
    <source>
        <dbReference type="ARBA" id="ARBA00022989"/>
    </source>
</evidence>
<feature type="region of interest" description="Disordered" evidence="6">
    <location>
        <begin position="152"/>
        <end position="186"/>
    </location>
</feature>
<evidence type="ECO:0000256" key="6">
    <source>
        <dbReference type="SAM" id="MobiDB-lite"/>
    </source>
</evidence>
<feature type="transmembrane region" description="Helical" evidence="7">
    <location>
        <begin position="270"/>
        <end position="290"/>
    </location>
</feature>
<feature type="transmembrane region" description="Helical" evidence="7">
    <location>
        <begin position="544"/>
        <end position="564"/>
    </location>
</feature>
<dbReference type="EMBL" id="CAFBLR010000232">
    <property type="protein sequence ID" value="CAB4885175.1"/>
    <property type="molecule type" value="Genomic_DNA"/>
</dbReference>
<organism evidence="8">
    <name type="scientific">freshwater metagenome</name>
    <dbReference type="NCBI Taxonomy" id="449393"/>
    <lineage>
        <taxon>unclassified sequences</taxon>
        <taxon>metagenomes</taxon>
        <taxon>ecological metagenomes</taxon>
    </lineage>
</organism>
<protein>
    <submittedName>
        <fullName evidence="8">Unannotated protein</fullName>
    </submittedName>
</protein>
<feature type="region of interest" description="Disordered" evidence="6">
    <location>
        <begin position="33"/>
        <end position="52"/>
    </location>
</feature>
<gene>
    <name evidence="8" type="ORF">UFOPK3417_01818</name>
</gene>
<feature type="compositionally biased region" description="Basic and acidic residues" evidence="6">
    <location>
        <begin position="33"/>
        <end position="47"/>
    </location>
</feature>
<feature type="transmembrane region" description="Helical" evidence="7">
    <location>
        <begin position="458"/>
        <end position="483"/>
    </location>
</feature>
<sequence length="577" mass="62194">MEHPRYAVGVVPCPQWQHPSPAVDESLTVKEYGEGGEHHDHHGEHTAEQSVGRVGDRFVADVRREVPDPLLDLARCVAVAQCVSHDREVVELLDRLGDLPAELAGLGDRRRAEHEEDERGHRQQADPDDSDGDAPGETETVPEFLHHTVEREGEHDADDYPGQHALGVSGDGKNGETGEQAEQYPDRGAEVDLHDCRRRRRFGCWLWIAHRVRHRQYLTFVAEPNGAPRVPPGFRLFRIRVTPGSVALVLGASVLAVLLRNAFVAAHRQIGWAVACVIVASLLAPLADLLDKRMPRWLALLVTMLSLAVMTVVVWGAIIVNVQDGLSTLSNEAPRAAASLERRSEVAKDFRLVERVNSLIATVRRPSQGTAVGQAVGAAGTYFVCGILTLFFLIYGPRMLRSAFAQIRDPGRRTRIERRTGLAMQNGRRYIVAAIAQTVVVAAGIGLASWALSLPAPFVLGALAGTIGLVPALGVLVGSLPALLLAAGLNGWRDAVIVVGAAVLLQAVEVLVVRKRVDRASVHIGPALPAIVALLGYELYGIGGAMYGAAGLVFLIAWLDVLGIDNTPAPDVGDVRT</sequence>
<feature type="region of interest" description="Disordered" evidence="6">
    <location>
        <begin position="107"/>
        <end position="139"/>
    </location>
</feature>
<reference evidence="8" key="1">
    <citation type="submission" date="2020-05" db="EMBL/GenBank/DDBJ databases">
        <authorList>
            <person name="Chiriac C."/>
            <person name="Salcher M."/>
            <person name="Ghai R."/>
            <person name="Kavagutti S V."/>
        </authorList>
    </citation>
    <scope>NUCLEOTIDE SEQUENCE</scope>
</reference>
<evidence type="ECO:0000256" key="7">
    <source>
        <dbReference type="SAM" id="Phobius"/>
    </source>
</evidence>
<keyword evidence="5 7" id="KW-0472">Membrane</keyword>
<feature type="transmembrane region" description="Helical" evidence="7">
    <location>
        <begin position="430"/>
        <end position="452"/>
    </location>
</feature>
<feature type="transmembrane region" description="Helical" evidence="7">
    <location>
        <begin position="297"/>
        <end position="320"/>
    </location>
</feature>
<proteinExistence type="inferred from homology"/>
<evidence type="ECO:0000256" key="2">
    <source>
        <dbReference type="ARBA" id="ARBA00009773"/>
    </source>
</evidence>
<comment type="subcellular location">
    <subcellularLocation>
        <location evidence="1">Membrane</location>
        <topology evidence="1">Multi-pass membrane protein</topology>
    </subcellularLocation>
</comment>
<keyword evidence="3 7" id="KW-0812">Transmembrane</keyword>
<feature type="compositionally biased region" description="Basic and acidic residues" evidence="6">
    <location>
        <begin position="107"/>
        <end position="125"/>
    </location>
</feature>
<feature type="transmembrane region" description="Helical" evidence="7">
    <location>
        <begin position="375"/>
        <end position="395"/>
    </location>
</feature>
<dbReference type="Pfam" id="PF01594">
    <property type="entry name" value="AI-2E_transport"/>
    <property type="match status" value="1"/>
</dbReference>
<evidence type="ECO:0000256" key="1">
    <source>
        <dbReference type="ARBA" id="ARBA00004141"/>
    </source>
</evidence>
<dbReference type="GO" id="GO:0016020">
    <property type="term" value="C:membrane"/>
    <property type="evidence" value="ECO:0007669"/>
    <property type="project" value="UniProtKB-SubCell"/>
</dbReference>
<comment type="similarity">
    <text evidence="2">Belongs to the autoinducer-2 exporter (AI-2E) (TC 2.A.86) family.</text>
</comment>